<proteinExistence type="predicted"/>
<keyword evidence="2" id="KW-1185">Reference proteome</keyword>
<name>A0A1E5GJK0_9ENTE</name>
<accession>A0A1E5GJK0</accession>
<evidence type="ECO:0000313" key="2">
    <source>
        <dbReference type="Proteomes" id="UP000095094"/>
    </source>
</evidence>
<reference evidence="2" key="1">
    <citation type="submission" date="2016-09" db="EMBL/GenBank/DDBJ databases">
        <authorList>
            <person name="Gulvik C.A."/>
        </authorList>
    </citation>
    <scope>NUCLEOTIDE SEQUENCE [LARGE SCALE GENOMIC DNA]</scope>
    <source>
        <strain evidence="2">LMG 8895</strain>
    </source>
</reference>
<sequence>MVRKSFDRWKIQNTAFNKNLTFYVECDCGELAERAYLKYYFQCLDCGKKYVQKYGEYVEMKQSDG</sequence>
<protein>
    <submittedName>
        <fullName evidence="1">Transcriptional regulator</fullName>
    </submittedName>
</protein>
<dbReference type="OrthoDB" id="2193658at2"/>
<dbReference type="Proteomes" id="UP000095094">
    <property type="component" value="Unassembled WGS sequence"/>
</dbReference>
<dbReference type="EMBL" id="MIJY01000023">
    <property type="protein sequence ID" value="OEG12857.1"/>
    <property type="molecule type" value="Genomic_DNA"/>
</dbReference>
<evidence type="ECO:0000313" key="1">
    <source>
        <dbReference type="EMBL" id="OEG12857.1"/>
    </source>
</evidence>
<dbReference type="AlphaFoldDB" id="A0A1E5GJK0"/>
<gene>
    <name evidence="1" type="ORF">BCR25_05025</name>
</gene>
<organism evidence="1 2">
    <name type="scientific">Enterococcus termitis</name>
    <dbReference type="NCBI Taxonomy" id="332950"/>
    <lineage>
        <taxon>Bacteria</taxon>
        <taxon>Bacillati</taxon>
        <taxon>Bacillota</taxon>
        <taxon>Bacilli</taxon>
        <taxon>Lactobacillales</taxon>
        <taxon>Enterococcaceae</taxon>
        <taxon>Enterococcus</taxon>
    </lineage>
</organism>
<comment type="caution">
    <text evidence="1">The sequence shown here is derived from an EMBL/GenBank/DDBJ whole genome shotgun (WGS) entry which is preliminary data.</text>
</comment>